<evidence type="ECO:0000313" key="2">
    <source>
        <dbReference type="EMBL" id="SVA42164.1"/>
    </source>
</evidence>
<accession>A0A381VPL9</accession>
<proteinExistence type="predicted"/>
<reference evidence="2" key="1">
    <citation type="submission" date="2018-05" db="EMBL/GenBank/DDBJ databases">
        <authorList>
            <person name="Lanie J.A."/>
            <person name="Ng W.-L."/>
            <person name="Kazmierczak K.M."/>
            <person name="Andrzejewski T.M."/>
            <person name="Davidsen T.M."/>
            <person name="Wayne K.J."/>
            <person name="Tettelin H."/>
            <person name="Glass J.I."/>
            <person name="Rusch D."/>
            <person name="Podicherti R."/>
            <person name="Tsui H.-C.T."/>
            <person name="Winkler M.E."/>
        </authorList>
    </citation>
    <scope>NUCLEOTIDE SEQUENCE</scope>
</reference>
<organism evidence="2">
    <name type="scientific">marine metagenome</name>
    <dbReference type="NCBI Taxonomy" id="408172"/>
    <lineage>
        <taxon>unclassified sequences</taxon>
        <taxon>metagenomes</taxon>
        <taxon>ecological metagenomes</taxon>
    </lineage>
</organism>
<evidence type="ECO:0000256" key="1">
    <source>
        <dbReference type="SAM" id="MobiDB-lite"/>
    </source>
</evidence>
<dbReference type="EMBL" id="UINC01009400">
    <property type="protein sequence ID" value="SVA42164.1"/>
    <property type="molecule type" value="Genomic_DNA"/>
</dbReference>
<feature type="region of interest" description="Disordered" evidence="1">
    <location>
        <begin position="26"/>
        <end position="49"/>
    </location>
</feature>
<name>A0A381VPL9_9ZZZZ</name>
<sequence length="49" mass="5292">MPKLYAAGGGISLVAVDQEPLTLVSAAPSKSRCSRRHTEQPASDTFRKY</sequence>
<dbReference type="AlphaFoldDB" id="A0A381VPL9"/>
<gene>
    <name evidence="2" type="ORF">METZ01_LOCUS95018</name>
</gene>
<protein>
    <submittedName>
        <fullName evidence="2">Uncharacterized protein</fullName>
    </submittedName>
</protein>